<gene>
    <name evidence="6" type="ORF">CXG81DRAFT_6283</name>
</gene>
<organism evidence="6 7">
    <name type="scientific">Caulochytrium protostelioides</name>
    <dbReference type="NCBI Taxonomy" id="1555241"/>
    <lineage>
        <taxon>Eukaryota</taxon>
        <taxon>Fungi</taxon>
        <taxon>Fungi incertae sedis</taxon>
        <taxon>Chytridiomycota</taxon>
        <taxon>Chytridiomycota incertae sedis</taxon>
        <taxon>Chytridiomycetes</taxon>
        <taxon>Caulochytriales</taxon>
        <taxon>Caulochytriaceae</taxon>
        <taxon>Caulochytrium</taxon>
    </lineage>
</organism>
<dbReference type="AlphaFoldDB" id="A0A4P9X9Q2"/>
<dbReference type="GO" id="GO:0005524">
    <property type="term" value="F:ATP binding"/>
    <property type="evidence" value="ECO:0007669"/>
    <property type="project" value="UniProtKB-KW"/>
</dbReference>
<keyword evidence="4" id="KW-0067">ATP-binding</keyword>
<evidence type="ECO:0000313" key="7">
    <source>
        <dbReference type="Proteomes" id="UP000274922"/>
    </source>
</evidence>
<keyword evidence="3" id="KW-0347">Helicase</keyword>
<dbReference type="SUPFAM" id="SSF52540">
    <property type="entry name" value="P-loop containing nucleoside triphosphate hydrolases"/>
    <property type="match status" value="1"/>
</dbReference>
<dbReference type="STRING" id="1555241.A0A4P9X9Q2"/>
<feature type="domain" description="Helicase C-terminal" evidence="5">
    <location>
        <begin position="1"/>
        <end position="112"/>
    </location>
</feature>
<evidence type="ECO:0000313" key="6">
    <source>
        <dbReference type="EMBL" id="RKP02032.1"/>
    </source>
</evidence>
<keyword evidence="2" id="KW-0378">Hydrolase</keyword>
<accession>A0A4P9X9Q2</accession>
<keyword evidence="1" id="KW-0547">Nucleotide-binding</keyword>
<dbReference type="EMBL" id="ML014154">
    <property type="protein sequence ID" value="RKP02032.1"/>
    <property type="molecule type" value="Genomic_DNA"/>
</dbReference>
<dbReference type="PANTHER" id="PTHR18934:SF99">
    <property type="entry name" value="ATP-DEPENDENT RNA HELICASE DHX37-RELATED"/>
    <property type="match status" value="1"/>
</dbReference>
<evidence type="ECO:0000259" key="5">
    <source>
        <dbReference type="PROSITE" id="PS51194"/>
    </source>
</evidence>
<dbReference type="InterPro" id="IPR001650">
    <property type="entry name" value="Helicase_C-like"/>
</dbReference>
<dbReference type="InterPro" id="IPR027417">
    <property type="entry name" value="P-loop_NTPase"/>
</dbReference>
<dbReference type="Gene3D" id="1.20.120.1080">
    <property type="match status" value="1"/>
</dbReference>
<evidence type="ECO:0000256" key="1">
    <source>
        <dbReference type="ARBA" id="ARBA00022741"/>
    </source>
</evidence>
<protein>
    <recommendedName>
        <fullName evidence="5">Helicase C-terminal domain-containing protein</fullName>
    </recommendedName>
</protein>
<dbReference type="Proteomes" id="UP000274922">
    <property type="component" value="Unassembled WGS sequence"/>
</dbReference>
<dbReference type="GO" id="GO:0003723">
    <property type="term" value="F:RNA binding"/>
    <property type="evidence" value="ECO:0007669"/>
    <property type="project" value="TreeGrafter"/>
</dbReference>
<dbReference type="OrthoDB" id="2153803at2759"/>
<dbReference type="Pfam" id="PF00271">
    <property type="entry name" value="Helicase_C"/>
    <property type="match status" value="1"/>
</dbReference>
<dbReference type="CDD" id="cd18791">
    <property type="entry name" value="SF2_C_RHA"/>
    <property type="match status" value="1"/>
</dbReference>
<dbReference type="PROSITE" id="PS51194">
    <property type="entry name" value="HELICASE_CTER"/>
    <property type="match status" value="1"/>
</dbReference>
<evidence type="ECO:0000256" key="2">
    <source>
        <dbReference type="ARBA" id="ARBA00022801"/>
    </source>
</evidence>
<feature type="non-terminal residue" evidence="6">
    <location>
        <position position="199"/>
    </location>
</feature>
<dbReference type="GO" id="GO:0004386">
    <property type="term" value="F:helicase activity"/>
    <property type="evidence" value="ECO:0007669"/>
    <property type="project" value="UniProtKB-KW"/>
</dbReference>
<keyword evidence="7" id="KW-1185">Reference proteome</keyword>
<reference evidence="7" key="1">
    <citation type="journal article" date="2018" name="Nat. Microbiol.">
        <title>Leveraging single-cell genomics to expand the fungal tree of life.</title>
        <authorList>
            <person name="Ahrendt S.R."/>
            <person name="Quandt C.A."/>
            <person name="Ciobanu D."/>
            <person name="Clum A."/>
            <person name="Salamov A."/>
            <person name="Andreopoulos B."/>
            <person name="Cheng J.F."/>
            <person name="Woyke T."/>
            <person name="Pelin A."/>
            <person name="Henrissat B."/>
            <person name="Reynolds N.K."/>
            <person name="Benny G.L."/>
            <person name="Smith M.E."/>
            <person name="James T.Y."/>
            <person name="Grigoriev I.V."/>
        </authorList>
    </citation>
    <scope>NUCLEOTIDE SEQUENCE [LARGE SCALE GENOMIC DNA]</scope>
    <source>
        <strain evidence="7">ATCC 52028</strain>
    </source>
</reference>
<dbReference type="PANTHER" id="PTHR18934">
    <property type="entry name" value="ATP-DEPENDENT RNA HELICASE"/>
    <property type="match status" value="1"/>
</dbReference>
<sequence>IFEPTPHGKRKIILSTNIAETSVTINDVVFVVDAGKVRQSTYDPESRISKLASVWASQSNVRQRMGRAGRCQPGESYLLMSRTRYANLPRSLLPELLRTDLASTALYIKTLSMEDGPRTDANQPSVIAQVFSEAPQPPQPSHVDQAILDLITLGALDHYQNLTPLGQLLTNIPTDPWLAKMILTGHLLQVDEDICIVAV</sequence>
<dbReference type="GO" id="GO:0016787">
    <property type="term" value="F:hydrolase activity"/>
    <property type="evidence" value="ECO:0007669"/>
    <property type="project" value="UniProtKB-KW"/>
</dbReference>
<evidence type="ECO:0000256" key="4">
    <source>
        <dbReference type="ARBA" id="ARBA00022840"/>
    </source>
</evidence>
<name>A0A4P9X9Q2_9FUNG</name>
<evidence type="ECO:0000256" key="3">
    <source>
        <dbReference type="ARBA" id="ARBA00022806"/>
    </source>
</evidence>
<proteinExistence type="predicted"/>
<feature type="non-terminal residue" evidence="6">
    <location>
        <position position="1"/>
    </location>
</feature>
<dbReference type="Gene3D" id="3.40.50.300">
    <property type="entry name" value="P-loop containing nucleotide triphosphate hydrolases"/>
    <property type="match status" value="1"/>
</dbReference>